<comment type="subcellular location">
    <subcellularLocation>
        <location evidence="1 7">Cell membrane</location>
        <topology evidence="1 7">Multi-pass membrane protein</topology>
    </subcellularLocation>
</comment>
<reference evidence="9 10" key="1">
    <citation type="submission" date="2017-05" db="EMBL/GenBank/DDBJ databases">
        <title>The complete genome sequence of Deinococcus ficus isolated from the rhizosphere of the Ficus religiosa L. in Taiwan.</title>
        <authorList>
            <person name="Wu K.-M."/>
            <person name="Liao T.-L."/>
            <person name="Liu Y.-M."/>
            <person name="Young C.-C."/>
            <person name="Tsai S.-F."/>
        </authorList>
    </citation>
    <scope>NUCLEOTIDE SEQUENCE [LARGE SCALE GENOMIC DNA]</scope>
    <source>
        <strain evidence="9 10">CC-FR2-10</strain>
        <plasmid evidence="10">pdfi1</plasmid>
    </source>
</reference>
<dbReference type="Pfam" id="PF00528">
    <property type="entry name" value="BPD_transp_1"/>
    <property type="match status" value="1"/>
</dbReference>
<keyword evidence="9" id="KW-0614">Plasmid</keyword>
<feature type="transmembrane region" description="Helical" evidence="7">
    <location>
        <begin position="171"/>
        <end position="190"/>
    </location>
</feature>
<keyword evidence="3" id="KW-1003">Cell membrane</keyword>
<comment type="similarity">
    <text evidence="7">Belongs to the binding-protein-dependent transport system permease family.</text>
</comment>
<dbReference type="PANTHER" id="PTHR43163">
    <property type="entry name" value="DIPEPTIDE TRANSPORT SYSTEM PERMEASE PROTEIN DPPB-RELATED"/>
    <property type="match status" value="1"/>
</dbReference>
<feature type="transmembrane region" description="Helical" evidence="7">
    <location>
        <begin position="92"/>
        <end position="115"/>
    </location>
</feature>
<protein>
    <submittedName>
        <fullName evidence="9">Diguanylate cyclase</fullName>
    </submittedName>
</protein>
<dbReference type="AlphaFoldDB" id="A0A221T0H6"/>
<dbReference type="EMBL" id="CP021082">
    <property type="protein sequence ID" value="ASN82389.1"/>
    <property type="molecule type" value="Genomic_DNA"/>
</dbReference>
<evidence type="ECO:0000313" key="9">
    <source>
        <dbReference type="EMBL" id="ASN82389.1"/>
    </source>
</evidence>
<evidence type="ECO:0000259" key="8">
    <source>
        <dbReference type="PROSITE" id="PS50928"/>
    </source>
</evidence>
<dbReference type="KEGG" id="dfc:DFI_14465"/>
<evidence type="ECO:0000256" key="6">
    <source>
        <dbReference type="ARBA" id="ARBA00023136"/>
    </source>
</evidence>
<dbReference type="CDD" id="cd06261">
    <property type="entry name" value="TM_PBP2"/>
    <property type="match status" value="1"/>
</dbReference>
<dbReference type="PANTHER" id="PTHR43163:SF6">
    <property type="entry name" value="DIPEPTIDE TRANSPORT SYSTEM PERMEASE PROTEIN DPPB-RELATED"/>
    <property type="match status" value="1"/>
</dbReference>
<dbReference type="InterPro" id="IPR000515">
    <property type="entry name" value="MetI-like"/>
</dbReference>
<feature type="transmembrane region" description="Helical" evidence="7">
    <location>
        <begin position="277"/>
        <end position="301"/>
    </location>
</feature>
<dbReference type="SUPFAM" id="SSF161098">
    <property type="entry name" value="MetI-like"/>
    <property type="match status" value="1"/>
</dbReference>
<evidence type="ECO:0000313" key="10">
    <source>
        <dbReference type="Proteomes" id="UP000259030"/>
    </source>
</evidence>
<dbReference type="GO" id="GO:0055085">
    <property type="term" value="P:transmembrane transport"/>
    <property type="evidence" value="ECO:0007669"/>
    <property type="project" value="InterPro"/>
</dbReference>
<feature type="transmembrane region" description="Helical" evidence="7">
    <location>
        <begin position="233"/>
        <end position="257"/>
    </location>
</feature>
<dbReference type="Pfam" id="PF19300">
    <property type="entry name" value="BPD_transp_1_N"/>
    <property type="match status" value="1"/>
</dbReference>
<evidence type="ECO:0000256" key="3">
    <source>
        <dbReference type="ARBA" id="ARBA00022475"/>
    </source>
</evidence>
<evidence type="ECO:0000256" key="7">
    <source>
        <dbReference type="RuleBase" id="RU363032"/>
    </source>
</evidence>
<dbReference type="InterPro" id="IPR045621">
    <property type="entry name" value="BPD_transp_1_N"/>
</dbReference>
<proteinExistence type="inferred from homology"/>
<evidence type="ECO:0000256" key="2">
    <source>
        <dbReference type="ARBA" id="ARBA00022448"/>
    </source>
</evidence>
<sequence>MAGMVPLLLGVSLILFGVLHLAPGTPLDVYADNPSVSPEALEQMRLALGLDQPAYIQYFHWVRGFLTGEWGYSIRTGQPVTREVALHLGPTLTLGGVSFLLALLVAVPLGVLSALRRSSAVDYVITLGSFLGISMPVFWLALMLQLLFSVHWRLLPSAGMTTIGDGSPLDLMRHLVLPASILAFASVAGWSRYMRSSMVEVLGQDYVRTARAKGLPPRQVVYRHALRNAMVPMITVIALDFAGIVSGAVITETIFAWPGIGRLFIESMNGRDYPVLMALMMIGSLALLLCNLVADLAYAVADPRIRYE</sequence>
<evidence type="ECO:0000256" key="4">
    <source>
        <dbReference type="ARBA" id="ARBA00022692"/>
    </source>
</evidence>
<name>A0A221T0H6_9DEIO</name>
<feature type="transmembrane region" description="Helical" evidence="7">
    <location>
        <begin position="127"/>
        <end position="151"/>
    </location>
</feature>
<dbReference type="InterPro" id="IPR035906">
    <property type="entry name" value="MetI-like_sf"/>
</dbReference>
<feature type="domain" description="ABC transmembrane type-1" evidence="8">
    <location>
        <begin position="88"/>
        <end position="294"/>
    </location>
</feature>
<evidence type="ECO:0000256" key="5">
    <source>
        <dbReference type="ARBA" id="ARBA00022989"/>
    </source>
</evidence>
<accession>A0A221T0H6</accession>
<keyword evidence="5 7" id="KW-1133">Transmembrane helix</keyword>
<dbReference type="PROSITE" id="PS50928">
    <property type="entry name" value="ABC_TM1"/>
    <property type="match status" value="1"/>
</dbReference>
<dbReference type="GO" id="GO:0005886">
    <property type="term" value="C:plasma membrane"/>
    <property type="evidence" value="ECO:0007669"/>
    <property type="project" value="UniProtKB-SubCell"/>
</dbReference>
<keyword evidence="2 7" id="KW-0813">Transport</keyword>
<keyword evidence="10" id="KW-1185">Reference proteome</keyword>
<gene>
    <name evidence="9" type="ORF">DFI_14465</name>
</gene>
<geneLocation type="plasmid" evidence="10">
    <name>pdfi1</name>
</geneLocation>
<dbReference type="Proteomes" id="UP000259030">
    <property type="component" value="Plasmid pDFI1"/>
</dbReference>
<evidence type="ECO:0000256" key="1">
    <source>
        <dbReference type="ARBA" id="ARBA00004651"/>
    </source>
</evidence>
<keyword evidence="6 7" id="KW-0472">Membrane</keyword>
<dbReference type="Gene3D" id="1.10.3720.10">
    <property type="entry name" value="MetI-like"/>
    <property type="match status" value="1"/>
</dbReference>
<keyword evidence="4 7" id="KW-0812">Transmembrane</keyword>
<organism evidence="9 10">
    <name type="scientific">Deinococcus ficus</name>
    <dbReference type="NCBI Taxonomy" id="317577"/>
    <lineage>
        <taxon>Bacteria</taxon>
        <taxon>Thermotogati</taxon>
        <taxon>Deinococcota</taxon>
        <taxon>Deinococci</taxon>
        <taxon>Deinococcales</taxon>
        <taxon>Deinococcaceae</taxon>
        <taxon>Deinococcus</taxon>
    </lineage>
</organism>